<gene>
    <name evidence="1" type="ORF">OUY22_15445</name>
</gene>
<dbReference type="EMBL" id="JAPNNL010000051">
    <property type="protein sequence ID" value="MDA0634817.1"/>
    <property type="molecule type" value="Genomic_DNA"/>
</dbReference>
<dbReference type="PANTHER" id="PTHR40396:SF1">
    <property type="entry name" value="ATPASE AAA-TYPE CORE DOMAIN-CONTAINING PROTEIN"/>
    <property type="match status" value="1"/>
</dbReference>
<name>A0ABT4SCC3_9ACTN</name>
<protein>
    <recommendedName>
        <fullName evidence="3">ATP-binding protein</fullName>
    </recommendedName>
</protein>
<sequence>MDSSLHPFLTAQLIKLFNDPAVNTEGAQLVFSSHDTTLLGKIQGEEVLRRDSIWFTEKDDHGATELFPLTDFKPRRDENRERRYLAGRYGAVPIISDSLFAAAVVARREAENVSPES</sequence>
<comment type="caution">
    <text evidence="1">The sequence shown here is derived from an EMBL/GenBank/DDBJ whole genome shotgun (WGS) entry which is preliminary data.</text>
</comment>
<organism evidence="1 2">
    <name type="scientific">Nonomuraea corallina</name>
    <dbReference type="NCBI Taxonomy" id="2989783"/>
    <lineage>
        <taxon>Bacteria</taxon>
        <taxon>Bacillati</taxon>
        <taxon>Actinomycetota</taxon>
        <taxon>Actinomycetes</taxon>
        <taxon>Streptosporangiales</taxon>
        <taxon>Streptosporangiaceae</taxon>
        <taxon>Nonomuraea</taxon>
    </lineage>
</organism>
<proteinExistence type="predicted"/>
<accession>A0ABT4SCC3</accession>
<evidence type="ECO:0000313" key="2">
    <source>
        <dbReference type="Proteomes" id="UP001144036"/>
    </source>
</evidence>
<dbReference type="Proteomes" id="UP001144036">
    <property type="component" value="Unassembled WGS sequence"/>
</dbReference>
<dbReference type="PANTHER" id="PTHR40396">
    <property type="entry name" value="ATPASE-LIKE PROTEIN"/>
    <property type="match status" value="1"/>
</dbReference>
<reference evidence="1" key="1">
    <citation type="submission" date="2022-11" db="EMBL/GenBank/DDBJ databases">
        <title>Nonomuraea corallina sp. nov., a new species of the genus Nonomuraea isolated from sea side sediment in Thai sea.</title>
        <authorList>
            <person name="Ngamcharungchit C."/>
            <person name="Matsumoto A."/>
            <person name="Suriyachadkun C."/>
            <person name="Panbangred W."/>
            <person name="Inahashi Y."/>
            <person name="Intra B."/>
        </authorList>
    </citation>
    <scope>NUCLEOTIDE SEQUENCE</scope>
    <source>
        <strain evidence="1">MCN248</strain>
    </source>
</reference>
<evidence type="ECO:0000313" key="1">
    <source>
        <dbReference type="EMBL" id="MDA0634817.1"/>
    </source>
</evidence>
<keyword evidence="2" id="KW-1185">Reference proteome</keyword>
<evidence type="ECO:0008006" key="3">
    <source>
        <dbReference type="Google" id="ProtNLM"/>
    </source>
</evidence>